<gene>
    <name evidence="2" type="ORF">GCM10009550_71650</name>
</gene>
<reference evidence="3" key="1">
    <citation type="journal article" date="2019" name="Int. J. Syst. Evol. Microbiol.">
        <title>The Global Catalogue of Microorganisms (GCM) 10K type strain sequencing project: providing services to taxonomists for standard genome sequencing and annotation.</title>
        <authorList>
            <consortium name="The Broad Institute Genomics Platform"/>
            <consortium name="The Broad Institute Genome Sequencing Center for Infectious Disease"/>
            <person name="Wu L."/>
            <person name="Ma J."/>
        </authorList>
    </citation>
    <scope>NUCLEOTIDE SEQUENCE [LARGE SCALE GENOMIC DNA]</scope>
    <source>
        <strain evidence="3">JCM 10696</strain>
    </source>
</reference>
<evidence type="ECO:0000313" key="3">
    <source>
        <dbReference type="Proteomes" id="UP001500665"/>
    </source>
</evidence>
<evidence type="ECO:0000256" key="1">
    <source>
        <dbReference type="SAM" id="MobiDB-lite"/>
    </source>
</evidence>
<feature type="region of interest" description="Disordered" evidence="1">
    <location>
        <begin position="36"/>
        <end position="84"/>
    </location>
</feature>
<dbReference type="EMBL" id="BAAAHH010000050">
    <property type="protein sequence ID" value="GAA0967575.1"/>
    <property type="molecule type" value="Genomic_DNA"/>
</dbReference>
<protein>
    <submittedName>
        <fullName evidence="2">Uncharacterized protein</fullName>
    </submittedName>
</protein>
<keyword evidence="3" id="KW-1185">Reference proteome</keyword>
<accession>A0ABP4CF99</accession>
<sequence>MIEKTRPVRPLAKDAMVREAQIESRLVRANTRYEAVSPRHQTNLLPPPRRMFSWDCPPQEGTNAHSGDGGEPLVPDCSGNSLAL</sequence>
<dbReference type="Proteomes" id="UP001500665">
    <property type="component" value="Unassembled WGS sequence"/>
</dbReference>
<proteinExistence type="predicted"/>
<comment type="caution">
    <text evidence="2">The sequence shown here is derived from an EMBL/GenBank/DDBJ whole genome shotgun (WGS) entry which is preliminary data.</text>
</comment>
<organism evidence="2 3">
    <name type="scientific">Actinocorallia libanotica</name>
    <dbReference type="NCBI Taxonomy" id="46162"/>
    <lineage>
        <taxon>Bacteria</taxon>
        <taxon>Bacillati</taxon>
        <taxon>Actinomycetota</taxon>
        <taxon>Actinomycetes</taxon>
        <taxon>Streptosporangiales</taxon>
        <taxon>Thermomonosporaceae</taxon>
        <taxon>Actinocorallia</taxon>
    </lineage>
</organism>
<name>A0ABP4CF99_9ACTN</name>
<evidence type="ECO:0000313" key="2">
    <source>
        <dbReference type="EMBL" id="GAA0967575.1"/>
    </source>
</evidence>